<comment type="subcellular location">
    <subcellularLocation>
        <location evidence="2">Endoplasmic reticulum membrane</location>
        <topology evidence="2">Multi-pass membrane protein</topology>
    </subcellularLocation>
</comment>
<comment type="catalytic activity">
    <reaction evidence="12">
        <text>RX + glutathione = an S-substituted glutathione + a halide anion + H(+)</text>
        <dbReference type="Rhea" id="RHEA:16437"/>
        <dbReference type="ChEBI" id="CHEBI:15378"/>
        <dbReference type="ChEBI" id="CHEBI:16042"/>
        <dbReference type="ChEBI" id="CHEBI:17792"/>
        <dbReference type="ChEBI" id="CHEBI:57925"/>
        <dbReference type="ChEBI" id="CHEBI:90779"/>
        <dbReference type="EC" id="2.5.1.18"/>
    </reaction>
    <physiologicalReaction direction="left-to-right" evidence="12">
        <dbReference type="Rhea" id="RHEA:16438"/>
    </physiologicalReaction>
</comment>
<evidence type="ECO:0000256" key="12">
    <source>
        <dbReference type="ARBA" id="ARBA00049385"/>
    </source>
</evidence>
<dbReference type="GO" id="GO:0016020">
    <property type="term" value="C:membrane"/>
    <property type="evidence" value="ECO:0007669"/>
    <property type="project" value="InterPro"/>
</dbReference>
<keyword evidence="7 13" id="KW-1133">Transmembrane helix</keyword>
<keyword evidence="9 13" id="KW-0472">Membrane</keyword>
<reference evidence="14 15" key="1">
    <citation type="submission" date="2016-10" db="EMBL/GenBank/DDBJ databases">
        <authorList>
            <person name="de Groot N.N."/>
        </authorList>
    </citation>
    <scope>NUCLEOTIDE SEQUENCE [LARGE SCALE GENOMIC DNA]</scope>
    <source>
        <strain evidence="14 15">CGMCC 1.7059</strain>
    </source>
</reference>
<dbReference type="Proteomes" id="UP000199675">
    <property type="component" value="Unassembled WGS sequence"/>
</dbReference>
<dbReference type="Gene3D" id="1.20.120.550">
    <property type="entry name" value="Membrane associated eicosanoid/glutathione metabolism-like domain"/>
    <property type="match status" value="1"/>
</dbReference>
<dbReference type="AlphaFoldDB" id="A0A1H2WKF3"/>
<dbReference type="Pfam" id="PF01124">
    <property type="entry name" value="MAPEG"/>
    <property type="match status" value="1"/>
</dbReference>
<dbReference type="GO" id="GO:0004364">
    <property type="term" value="F:glutathione transferase activity"/>
    <property type="evidence" value="ECO:0007669"/>
    <property type="project" value="UniProtKB-EC"/>
</dbReference>
<dbReference type="EC" id="2.5.1.18" evidence="3"/>
<dbReference type="RefSeq" id="WP_091812422.1">
    <property type="nucleotide sequence ID" value="NZ_FNNE01000004.1"/>
</dbReference>
<evidence type="ECO:0000256" key="2">
    <source>
        <dbReference type="ARBA" id="ARBA00004477"/>
    </source>
</evidence>
<evidence type="ECO:0000256" key="9">
    <source>
        <dbReference type="ARBA" id="ARBA00023136"/>
    </source>
</evidence>
<accession>A0A1H2WKF3</accession>
<evidence type="ECO:0000256" key="4">
    <source>
        <dbReference type="ARBA" id="ARBA00022679"/>
    </source>
</evidence>
<dbReference type="OrthoDB" id="6365081at2"/>
<evidence type="ECO:0000256" key="3">
    <source>
        <dbReference type="ARBA" id="ARBA00012452"/>
    </source>
</evidence>
<evidence type="ECO:0000256" key="13">
    <source>
        <dbReference type="SAM" id="Phobius"/>
    </source>
</evidence>
<evidence type="ECO:0000256" key="1">
    <source>
        <dbReference type="ARBA" id="ARBA00003701"/>
    </source>
</evidence>
<feature type="transmembrane region" description="Helical" evidence="13">
    <location>
        <begin position="118"/>
        <end position="139"/>
    </location>
</feature>
<evidence type="ECO:0000256" key="11">
    <source>
        <dbReference type="ARBA" id="ARBA00039397"/>
    </source>
</evidence>
<dbReference type="STRING" id="488533.SAMN04487960_104181"/>
<keyword evidence="4" id="KW-0808">Transferase</keyword>
<proteinExistence type="predicted"/>
<protein>
    <recommendedName>
        <fullName evidence="11">Microsomal glutathione S-transferase 1</fullName>
        <ecNumber evidence="3">2.5.1.18</ecNumber>
    </recommendedName>
</protein>
<dbReference type="PANTHER" id="PTHR10689:SF6">
    <property type="entry name" value="MICROSOMAL GLUTATHIONE S-TRANSFERASE 1"/>
    <property type="match status" value="1"/>
</dbReference>
<evidence type="ECO:0000256" key="5">
    <source>
        <dbReference type="ARBA" id="ARBA00022692"/>
    </source>
</evidence>
<evidence type="ECO:0000256" key="7">
    <source>
        <dbReference type="ARBA" id="ARBA00022989"/>
    </source>
</evidence>
<keyword evidence="15" id="KW-1185">Reference proteome</keyword>
<comment type="subunit">
    <text evidence="10">Homotrimer; The trimer binds only one molecule of glutathione.</text>
</comment>
<sequence length="140" mass="15796">MDQAEYWYAVASVLLFFKMFAISLYQGFHRIGKGTFKTPEDAAFVGREPAKEELPQVQRAARAWLNDLENIPIFLALGIAYVWVGAASGMAVWLFLVFTAARYLHTFFYLCGIQPWRTVAYAVGVVCMFVMTIQILAALP</sequence>
<feature type="transmembrane region" description="Helical" evidence="13">
    <location>
        <begin position="73"/>
        <end position="98"/>
    </location>
</feature>
<keyword evidence="8" id="KW-0007">Acetylation</keyword>
<dbReference type="EMBL" id="FNNE01000004">
    <property type="protein sequence ID" value="SDW80479.1"/>
    <property type="molecule type" value="Genomic_DNA"/>
</dbReference>
<dbReference type="InterPro" id="IPR040162">
    <property type="entry name" value="MGST1-like"/>
</dbReference>
<gene>
    <name evidence="14" type="ORF">SAMN04487960_104181</name>
</gene>
<comment type="function">
    <text evidence="1">Conjugation of reduced glutathione to a wide number of exogenous and endogenous hydrophobic electrophiles.</text>
</comment>
<evidence type="ECO:0000256" key="6">
    <source>
        <dbReference type="ARBA" id="ARBA00022824"/>
    </source>
</evidence>
<dbReference type="InterPro" id="IPR023352">
    <property type="entry name" value="MAPEG-like_dom_sf"/>
</dbReference>
<keyword evidence="6" id="KW-0256">Endoplasmic reticulum</keyword>
<evidence type="ECO:0000313" key="14">
    <source>
        <dbReference type="EMBL" id="SDW80479.1"/>
    </source>
</evidence>
<dbReference type="PANTHER" id="PTHR10689">
    <property type="entry name" value="MICROSOMAL GLUTATHIONE S-TRANSFERASE 1"/>
    <property type="match status" value="1"/>
</dbReference>
<evidence type="ECO:0000256" key="10">
    <source>
        <dbReference type="ARBA" id="ARBA00038540"/>
    </source>
</evidence>
<organism evidence="14 15">
    <name type="scientific">Marinobacter mobilis</name>
    <dbReference type="NCBI Taxonomy" id="488533"/>
    <lineage>
        <taxon>Bacteria</taxon>
        <taxon>Pseudomonadati</taxon>
        <taxon>Pseudomonadota</taxon>
        <taxon>Gammaproteobacteria</taxon>
        <taxon>Pseudomonadales</taxon>
        <taxon>Marinobacteraceae</taxon>
        <taxon>Marinobacter</taxon>
    </lineage>
</organism>
<evidence type="ECO:0000256" key="8">
    <source>
        <dbReference type="ARBA" id="ARBA00022990"/>
    </source>
</evidence>
<dbReference type="InterPro" id="IPR001129">
    <property type="entry name" value="Membr-assoc_MAPEG"/>
</dbReference>
<feature type="transmembrane region" description="Helical" evidence="13">
    <location>
        <begin position="6"/>
        <end position="28"/>
    </location>
</feature>
<name>A0A1H2WKF3_9GAMM</name>
<evidence type="ECO:0000313" key="15">
    <source>
        <dbReference type="Proteomes" id="UP000199675"/>
    </source>
</evidence>
<keyword evidence="5 13" id="KW-0812">Transmembrane</keyword>
<dbReference type="SUPFAM" id="SSF161084">
    <property type="entry name" value="MAPEG domain-like"/>
    <property type="match status" value="1"/>
</dbReference>